<organism evidence="1 2">
    <name type="scientific">candidate division KSB3 bacterium</name>
    <dbReference type="NCBI Taxonomy" id="2044937"/>
    <lineage>
        <taxon>Bacteria</taxon>
        <taxon>candidate division KSB3</taxon>
    </lineage>
</organism>
<dbReference type="Proteomes" id="UP000649604">
    <property type="component" value="Unassembled WGS sequence"/>
</dbReference>
<keyword evidence="1" id="KW-0255">Endonuclease</keyword>
<comment type="caution">
    <text evidence="1">The sequence shown here is derived from an EMBL/GenBank/DDBJ whole genome shotgun (WGS) entry which is preliminary data.</text>
</comment>
<keyword evidence="1" id="KW-0540">Nuclease</keyword>
<reference evidence="1" key="1">
    <citation type="submission" date="2019-11" db="EMBL/GenBank/DDBJ databases">
        <title>Microbial mats filling the niche in hypersaline microbial mats.</title>
        <authorList>
            <person name="Wong H.L."/>
            <person name="Macleod F.I."/>
            <person name="White R.A. III"/>
            <person name="Burns B.P."/>
        </authorList>
    </citation>
    <scope>NUCLEOTIDE SEQUENCE</scope>
    <source>
        <strain evidence="1">Rbin_158</strain>
    </source>
</reference>
<accession>A0A9D5Q4Z2</accession>
<dbReference type="InterPro" id="IPR019058">
    <property type="entry name" value="Restrct_endonuc_II_HaeII"/>
</dbReference>
<dbReference type="AlphaFoldDB" id="A0A9D5Q4Z2"/>
<name>A0A9D5Q4Z2_9BACT</name>
<evidence type="ECO:0000313" key="2">
    <source>
        <dbReference type="Proteomes" id="UP000649604"/>
    </source>
</evidence>
<gene>
    <name evidence="1" type="ORF">GF339_04335</name>
</gene>
<proteinExistence type="predicted"/>
<dbReference type="GO" id="GO:0004519">
    <property type="term" value="F:endonuclease activity"/>
    <property type="evidence" value="ECO:0007669"/>
    <property type="project" value="UniProtKB-KW"/>
</dbReference>
<evidence type="ECO:0000313" key="1">
    <source>
        <dbReference type="EMBL" id="MBD3323788.1"/>
    </source>
</evidence>
<sequence length="357" mass="41461">MAIDQVLQAKQILDTLIAKQRVHLYKPIQIVEILYRVRKQALTFEQIQHQLESHRNPSKRWRDSVTRLLLDRVSTSSQKYQDNLFEKNAIPPHTLLVLAQANKNGVIERYIYQRFREKQQRILKIGKFLESATPQTFDLETFLAEFVKDKGIKRSIDKAFEIVVYALFNTLVKHLNVIITVSAHPSECSLLHEFEEFTRVVLGIDVEHPTISLPARLYRAGSTNAADRGLDIWANFGPVIQVKHLTLTEELAEDISEGIAADHIVIVCVDGERDVIECICRQLNQRIQGIIVQSQLVQWYHQALHGEEATHLGEDLLHSLRQEFRNEFPFSKTFEPFYKERGYDMIHQPDSPFWVEE</sequence>
<dbReference type="EMBL" id="WJJP01000133">
    <property type="protein sequence ID" value="MBD3323788.1"/>
    <property type="molecule type" value="Genomic_DNA"/>
</dbReference>
<dbReference type="Pfam" id="PF09554">
    <property type="entry name" value="RE_HaeII"/>
    <property type="match status" value="1"/>
</dbReference>
<keyword evidence="1" id="KW-0378">Hydrolase</keyword>
<protein>
    <submittedName>
        <fullName evidence="1">HaeII family restriction endonuclease</fullName>
    </submittedName>
</protein>